<dbReference type="GO" id="GO:0046871">
    <property type="term" value="F:N-acetylgalactosamine binding"/>
    <property type="evidence" value="ECO:0007669"/>
    <property type="project" value="TreeGrafter"/>
</dbReference>
<dbReference type="InterPro" id="IPR052487">
    <property type="entry name" value="Galactose-binding_lectin"/>
</dbReference>
<gene>
    <name evidence="2" type="ORF">JI744_01640</name>
</gene>
<name>A0A8J7MNY3_9RHOB</name>
<dbReference type="Proteomes" id="UP000619033">
    <property type="component" value="Unassembled WGS sequence"/>
</dbReference>
<dbReference type="InterPro" id="IPR019019">
    <property type="entry name" value="H-type_lectin_domain"/>
</dbReference>
<dbReference type="InterPro" id="IPR037221">
    <property type="entry name" value="H-type_lectin_dom_sf"/>
</dbReference>
<organism evidence="2 3">
    <name type="scientific">Fuscibacter oryzae</name>
    <dbReference type="NCBI Taxonomy" id="2803939"/>
    <lineage>
        <taxon>Bacteria</taxon>
        <taxon>Pseudomonadati</taxon>
        <taxon>Pseudomonadota</taxon>
        <taxon>Alphaproteobacteria</taxon>
        <taxon>Rhodobacterales</taxon>
        <taxon>Paracoccaceae</taxon>
        <taxon>Fuscibacter</taxon>
    </lineage>
</organism>
<dbReference type="GO" id="GO:0030247">
    <property type="term" value="F:polysaccharide binding"/>
    <property type="evidence" value="ECO:0007669"/>
    <property type="project" value="TreeGrafter"/>
</dbReference>
<dbReference type="GO" id="GO:0098609">
    <property type="term" value="P:cell-cell adhesion"/>
    <property type="evidence" value="ECO:0007669"/>
    <property type="project" value="TreeGrafter"/>
</dbReference>
<dbReference type="GO" id="GO:0098636">
    <property type="term" value="C:protein complex involved in cell adhesion"/>
    <property type="evidence" value="ECO:0007669"/>
    <property type="project" value="TreeGrafter"/>
</dbReference>
<dbReference type="RefSeq" id="WP_202657622.1">
    <property type="nucleotide sequence ID" value="NZ_JAESVP010000001.1"/>
</dbReference>
<dbReference type="GO" id="GO:0070492">
    <property type="term" value="F:oligosaccharide binding"/>
    <property type="evidence" value="ECO:0007669"/>
    <property type="project" value="TreeGrafter"/>
</dbReference>
<sequence length="116" mass="13042">MKRISTTCVGIQQGTRVLFSDYADGGQMWTGTGERESRHIVTFKEPFIAPPSVLVGIAMWDIDHRHNARADLVAENISATGFHLVFRTWGDTRIARVRADWTALGPVRDEDDWDVA</sequence>
<feature type="domain" description="H-type lectin" evidence="1">
    <location>
        <begin position="41"/>
        <end position="103"/>
    </location>
</feature>
<evidence type="ECO:0000313" key="2">
    <source>
        <dbReference type="EMBL" id="MBL4926797.1"/>
    </source>
</evidence>
<reference evidence="2" key="1">
    <citation type="submission" date="2021-01" db="EMBL/GenBank/DDBJ databases">
        <title>Genome seq and assembly of Tabrizicola sp. KVB23.</title>
        <authorList>
            <person name="Chhetri G."/>
        </authorList>
    </citation>
    <scope>NUCLEOTIDE SEQUENCE</scope>
    <source>
        <strain evidence="2">KVB23</strain>
    </source>
</reference>
<proteinExistence type="predicted"/>
<dbReference type="Gene3D" id="2.60.40.2080">
    <property type="match status" value="1"/>
</dbReference>
<dbReference type="PANTHER" id="PTHR46938">
    <property type="entry name" value="DISCOIDIN-1 SUBUNIT A-RELATED-RELATED"/>
    <property type="match status" value="1"/>
</dbReference>
<dbReference type="GO" id="GO:0045335">
    <property type="term" value="C:phagocytic vesicle"/>
    <property type="evidence" value="ECO:0007669"/>
    <property type="project" value="TreeGrafter"/>
</dbReference>
<dbReference type="EMBL" id="JAESVP010000001">
    <property type="protein sequence ID" value="MBL4926797.1"/>
    <property type="molecule type" value="Genomic_DNA"/>
</dbReference>
<protein>
    <submittedName>
        <fullName evidence="2">H-type lectin domain-containing protein</fullName>
    </submittedName>
</protein>
<comment type="caution">
    <text evidence="2">The sequence shown here is derived from an EMBL/GenBank/DDBJ whole genome shotgun (WGS) entry which is preliminary data.</text>
</comment>
<evidence type="ECO:0000259" key="1">
    <source>
        <dbReference type="Pfam" id="PF09458"/>
    </source>
</evidence>
<dbReference type="SUPFAM" id="SSF141086">
    <property type="entry name" value="Agglutinin HPA-like"/>
    <property type="match status" value="1"/>
</dbReference>
<dbReference type="GO" id="GO:0009986">
    <property type="term" value="C:cell surface"/>
    <property type="evidence" value="ECO:0007669"/>
    <property type="project" value="TreeGrafter"/>
</dbReference>
<keyword evidence="3" id="KW-1185">Reference proteome</keyword>
<dbReference type="AlphaFoldDB" id="A0A8J7MNY3"/>
<dbReference type="Pfam" id="PF09458">
    <property type="entry name" value="H_lectin"/>
    <property type="match status" value="1"/>
</dbReference>
<accession>A0A8J7MNY3</accession>
<evidence type="ECO:0000313" key="3">
    <source>
        <dbReference type="Proteomes" id="UP000619033"/>
    </source>
</evidence>